<reference evidence="1" key="1">
    <citation type="journal article" date="2023" name="G3 (Bethesda)">
        <title>A reference genome for the long-term kleptoplast-retaining sea slug Elysia crispata morphotype clarki.</title>
        <authorList>
            <person name="Eastman K.E."/>
            <person name="Pendleton A.L."/>
            <person name="Shaikh M.A."/>
            <person name="Suttiyut T."/>
            <person name="Ogas R."/>
            <person name="Tomko P."/>
            <person name="Gavelis G."/>
            <person name="Widhalm J.R."/>
            <person name="Wisecaver J.H."/>
        </authorList>
    </citation>
    <scope>NUCLEOTIDE SEQUENCE</scope>
    <source>
        <strain evidence="1">ECLA1</strain>
    </source>
</reference>
<dbReference type="InterPro" id="IPR026983">
    <property type="entry name" value="DHC"/>
</dbReference>
<name>A0AAE1CWN4_9GAST</name>
<dbReference type="SUPFAM" id="SSF52540">
    <property type="entry name" value="P-loop containing nucleoside triphosphate hydrolases"/>
    <property type="match status" value="1"/>
</dbReference>
<dbReference type="Pfam" id="PF12775">
    <property type="entry name" value="AAA_7"/>
    <property type="match status" value="1"/>
</dbReference>
<dbReference type="GO" id="GO:0045505">
    <property type="term" value="F:dynein intermediate chain binding"/>
    <property type="evidence" value="ECO:0007669"/>
    <property type="project" value="InterPro"/>
</dbReference>
<proteinExistence type="predicted"/>
<dbReference type="GO" id="GO:0051959">
    <property type="term" value="F:dynein light intermediate chain binding"/>
    <property type="evidence" value="ECO:0007669"/>
    <property type="project" value="InterPro"/>
</dbReference>
<organism evidence="1 2">
    <name type="scientific">Elysia crispata</name>
    <name type="common">lettuce slug</name>
    <dbReference type="NCBI Taxonomy" id="231223"/>
    <lineage>
        <taxon>Eukaryota</taxon>
        <taxon>Metazoa</taxon>
        <taxon>Spiralia</taxon>
        <taxon>Lophotrochozoa</taxon>
        <taxon>Mollusca</taxon>
        <taxon>Gastropoda</taxon>
        <taxon>Heterobranchia</taxon>
        <taxon>Euthyneura</taxon>
        <taxon>Panpulmonata</taxon>
        <taxon>Sacoglossa</taxon>
        <taxon>Placobranchoidea</taxon>
        <taxon>Plakobranchidae</taxon>
        <taxon>Elysia</taxon>
    </lineage>
</organism>
<dbReference type="Proteomes" id="UP001283361">
    <property type="component" value="Unassembled WGS sequence"/>
</dbReference>
<accession>A0AAE1CWN4</accession>
<dbReference type="PANTHER" id="PTHR22878">
    <property type="entry name" value="DYNEIN HEAVY CHAIN 6, AXONEMAL-LIKE-RELATED"/>
    <property type="match status" value="1"/>
</dbReference>
<gene>
    <name evidence="1" type="ORF">RRG08_015591</name>
</gene>
<dbReference type="EMBL" id="JAWDGP010006433">
    <property type="protein sequence ID" value="KAK3741232.1"/>
    <property type="molecule type" value="Genomic_DNA"/>
</dbReference>
<evidence type="ECO:0000313" key="2">
    <source>
        <dbReference type="Proteomes" id="UP001283361"/>
    </source>
</evidence>
<keyword evidence="2" id="KW-1185">Reference proteome</keyword>
<dbReference type="PANTHER" id="PTHR22878:SF68">
    <property type="entry name" value="DYNEIN HEAVY CHAIN 6, AXONEMAL-LIKE"/>
    <property type="match status" value="1"/>
</dbReference>
<comment type="caution">
    <text evidence="1">The sequence shown here is derived from an EMBL/GenBank/DDBJ whole genome shotgun (WGS) entry which is preliminary data.</text>
</comment>
<evidence type="ECO:0000313" key="1">
    <source>
        <dbReference type="EMBL" id="KAK3741232.1"/>
    </source>
</evidence>
<dbReference type="Gene3D" id="3.40.50.300">
    <property type="entry name" value="P-loop containing nucleotide triphosphate hydrolases"/>
    <property type="match status" value="1"/>
</dbReference>
<dbReference type="GO" id="GO:0007018">
    <property type="term" value="P:microtubule-based movement"/>
    <property type="evidence" value="ECO:0007669"/>
    <property type="project" value="InterPro"/>
</dbReference>
<dbReference type="AlphaFoldDB" id="A0AAE1CWN4"/>
<sequence>METGHEMAQVAHLQLCFPVIMSGKVWLGTYPKLSDYCLKRIRVKLPSKYFSIEKCMDVNHPADRDKMENMLMGAGRALCFVELAAGSDFVVCRFRRAPKNKRIIILIDDLNMPKLDSYGSQPPIELLRQYLDFHGLYDRETMKWKEVQDVTLSAACSPPGGGRNPVSARLFRHFTMLCIPPPTEDILKHMFTLHPAEEVRKLSRSTDANLDSNPASRTTTGVPSIKALHTTTVQLFSAVSLRRTNLLIWFA</sequence>
<dbReference type="GO" id="GO:0030286">
    <property type="term" value="C:dynein complex"/>
    <property type="evidence" value="ECO:0007669"/>
    <property type="project" value="InterPro"/>
</dbReference>
<dbReference type="InterPro" id="IPR027417">
    <property type="entry name" value="P-loop_NTPase"/>
</dbReference>
<protein>
    <submittedName>
        <fullName evidence="1">Uncharacterized protein</fullName>
    </submittedName>
</protein>